<keyword evidence="10" id="KW-0418">Kinase</keyword>
<evidence type="ECO:0000256" key="4">
    <source>
        <dbReference type="ARBA" id="ARBA00022729"/>
    </source>
</evidence>
<dbReference type="GO" id="GO:0005524">
    <property type="term" value="F:ATP binding"/>
    <property type="evidence" value="ECO:0007669"/>
    <property type="project" value="UniProtKB-UniRule"/>
</dbReference>
<keyword evidence="8" id="KW-0067">ATP-binding</keyword>
<dbReference type="InterPro" id="IPR011009">
    <property type="entry name" value="Kinase-like_dom_sf"/>
</dbReference>
<evidence type="ECO:0000256" key="1">
    <source>
        <dbReference type="ARBA" id="ARBA00004479"/>
    </source>
</evidence>
<comment type="subcellular location">
    <subcellularLocation>
        <location evidence="1">Membrane</location>
        <topology evidence="1">Single-pass type I membrane protein</topology>
    </subcellularLocation>
</comment>
<dbReference type="GO" id="GO:0016020">
    <property type="term" value="C:membrane"/>
    <property type="evidence" value="ECO:0007669"/>
    <property type="project" value="UniProtKB-SubCell"/>
</dbReference>
<evidence type="ECO:0000256" key="2">
    <source>
        <dbReference type="ARBA" id="ARBA00022527"/>
    </source>
</evidence>
<keyword evidence="10" id="KW-0808">Transferase</keyword>
<dbReference type="EMBL" id="NCVQ01000004">
    <property type="protein sequence ID" value="PWZ30441.1"/>
    <property type="molecule type" value="Genomic_DNA"/>
</dbReference>
<dbReference type="AlphaFoldDB" id="A0A3L6FDN6"/>
<dbReference type="Pfam" id="PF07714">
    <property type="entry name" value="PK_Tyr_Ser-Thr"/>
    <property type="match status" value="1"/>
</dbReference>
<keyword evidence="4" id="KW-0732">Signal</keyword>
<reference evidence="10" key="1">
    <citation type="journal article" date="2018" name="Nat. Genet.">
        <title>Extensive intraspecific gene order and gene structural variations between Mo17 and other maize genomes.</title>
        <authorList>
            <person name="Sun S."/>
            <person name="Zhou Y."/>
            <person name="Chen J."/>
            <person name="Shi J."/>
            <person name="Zhao H."/>
            <person name="Zhao H."/>
            <person name="Song W."/>
            <person name="Zhang M."/>
            <person name="Cui Y."/>
            <person name="Dong X."/>
            <person name="Liu H."/>
            <person name="Ma X."/>
            <person name="Jiao Y."/>
            <person name="Wang B."/>
            <person name="Wei X."/>
            <person name="Stein J.C."/>
            <person name="Glaubitz J.C."/>
            <person name="Lu F."/>
            <person name="Yu G."/>
            <person name="Liang C."/>
            <person name="Fengler K."/>
            <person name="Li B."/>
            <person name="Rafalski A."/>
            <person name="Schnable P.S."/>
            <person name="Ware D.H."/>
            <person name="Buckler E.S."/>
            <person name="Lai J."/>
        </authorList>
    </citation>
    <scope>NUCLEOTIDE SEQUENCE [LARGE SCALE GENOMIC DNA]</scope>
    <source>
        <tissue evidence="10">Seedling</tissue>
    </source>
</reference>
<evidence type="ECO:0000256" key="7">
    <source>
        <dbReference type="ARBA" id="ARBA00023180"/>
    </source>
</evidence>
<dbReference type="SMART" id="SM00219">
    <property type="entry name" value="TyrKc"/>
    <property type="match status" value="1"/>
</dbReference>
<dbReference type="Gene3D" id="3.30.200.20">
    <property type="entry name" value="Phosphorylase Kinase, domain 1"/>
    <property type="match status" value="1"/>
</dbReference>
<keyword evidence="5" id="KW-1133">Transmembrane helix</keyword>
<dbReference type="PANTHER" id="PTHR27009">
    <property type="entry name" value="RUST RESISTANCE KINASE LR10-RELATED"/>
    <property type="match status" value="1"/>
</dbReference>
<accession>A0A3L6FDN6</accession>
<dbReference type="InterPro" id="IPR045874">
    <property type="entry name" value="LRK10/LRL21-25-like"/>
</dbReference>
<evidence type="ECO:0000259" key="9">
    <source>
        <dbReference type="PROSITE" id="PS50011"/>
    </source>
</evidence>
<keyword evidence="6" id="KW-0472">Membrane</keyword>
<keyword evidence="2" id="KW-0723">Serine/threonine-protein kinase</keyword>
<dbReference type="Gene3D" id="1.10.510.10">
    <property type="entry name" value="Transferase(Phosphotransferase) domain 1"/>
    <property type="match status" value="1"/>
</dbReference>
<dbReference type="Proteomes" id="UP000251960">
    <property type="component" value="Chromosome 3"/>
</dbReference>
<evidence type="ECO:0000256" key="8">
    <source>
        <dbReference type="PROSITE-ProRule" id="PRU10141"/>
    </source>
</evidence>
<evidence type="ECO:0000313" key="10">
    <source>
        <dbReference type="EMBL" id="PWZ30441.1"/>
    </source>
</evidence>
<evidence type="ECO:0000256" key="5">
    <source>
        <dbReference type="ARBA" id="ARBA00022989"/>
    </source>
</evidence>
<comment type="caution">
    <text evidence="10">The sequence shown here is derived from an EMBL/GenBank/DDBJ whole genome shotgun (WGS) entry which is preliminary data.</text>
</comment>
<organism evidence="10">
    <name type="scientific">Zea mays</name>
    <name type="common">Maize</name>
    <dbReference type="NCBI Taxonomy" id="4577"/>
    <lineage>
        <taxon>Eukaryota</taxon>
        <taxon>Viridiplantae</taxon>
        <taxon>Streptophyta</taxon>
        <taxon>Embryophyta</taxon>
        <taxon>Tracheophyta</taxon>
        <taxon>Spermatophyta</taxon>
        <taxon>Magnoliopsida</taxon>
        <taxon>Liliopsida</taxon>
        <taxon>Poales</taxon>
        <taxon>Poaceae</taxon>
        <taxon>PACMAD clade</taxon>
        <taxon>Panicoideae</taxon>
        <taxon>Andropogonodae</taxon>
        <taxon>Andropogoneae</taxon>
        <taxon>Tripsacinae</taxon>
        <taxon>Zea</taxon>
    </lineage>
</organism>
<dbReference type="SUPFAM" id="SSF56112">
    <property type="entry name" value="Protein kinase-like (PK-like)"/>
    <property type="match status" value="1"/>
</dbReference>
<dbReference type="InterPro" id="IPR001245">
    <property type="entry name" value="Ser-Thr/Tyr_kinase_cat_dom"/>
</dbReference>
<proteinExistence type="predicted"/>
<dbReference type="InterPro" id="IPR000719">
    <property type="entry name" value="Prot_kinase_dom"/>
</dbReference>
<name>A0A3L6FDN6_MAIZE</name>
<sequence length="226" mass="25916">MTAAALYLTLKSKYDEEIHMKGEMFLKTYRTLKSTRCTFSEVKKITRRFNNIVGQGGFGCVYKAELSNGEPVAVKTLENSTGQEEFISKVATIGKIHHANAIRLLAVYKGPKHCYADCNKRHNGLHCTGIISGRRMSMYPKTKNQNNIYILRWVYEKIVTGQELELTRETAQRERNIVRKMDIVTFWCIQWNPANRPSMTKVVNMLTDSVQSLKMPHKPFVSSFGQ</sequence>
<dbReference type="GO" id="GO:0004674">
    <property type="term" value="F:protein serine/threonine kinase activity"/>
    <property type="evidence" value="ECO:0007669"/>
    <property type="project" value="UniProtKB-KW"/>
</dbReference>
<keyword evidence="3" id="KW-0812">Transmembrane</keyword>
<feature type="binding site" evidence="8">
    <location>
        <position position="75"/>
    </location>
    <ligand>
        <name>ATP</name>
        <dbReference type="ChEBI" id="CHEBI:30616"/>
    </ligand>
</feature>
<dbReference type="PROSITE" id="PS50011">
    <property type="entry name" value="PROTEIN_KINASE_DOM"/>
    <property type="match status" value="1"/>
</dbReference>
<feature type="domain" description="Protein kinase" evidence="9">
    <location>
        <begin position="47"/>
        <end position="226"/>
    </location>
</feature>
<dbReference type="GO" id="GO:0004713">
    <property type="term" value="F:protein tyrosine kinase activity"/>
    <property type="evidence" value="ECO:0007669"/>
    <property type="project" value="InterPro"/>
</dbReference>
<evidence type="ECO:0000256" key="3">
    <source>
        <dbReference type="ARBA" id="ARBA00022692"/>
    </source>
</evidence>
<protein>
    <submittedName>
        <fullName evidence="10">Rust resistance kinase Lr10</fullName>
    </submittedName>
</protein>
<keyword evidence="7" id="KW-0325">Glycoprotein</keyword>
<evidence type="ECO:0000256" key="6">
    <source>
        <dbReference type="ARBA" id="ARBA00023136"/>
    </source>
</evidence>
<dbReference type="InterPro" id="IPR020635">
    <property type="entry name" value="Tyr_kinase_cat_dom"/>
</dbReference>
<dbReference type="InterPro" id="IPR017441">
    <property type="entry name" value="Protein_kinase_ATP_BS"/>
</dbReference>
<keyword evidence="8" id="KW-0547">Nucleotide-binding</keyword>
<gene>
    <name evidence="10" type="primary">LRK10_8</name>
    <name evidence="10" type="ORF">Zm00014a_041600</name>
</gene>
<dbReference type="PROSITE" id="PS00107">
    <property type="entry name" value="PROTEIN_KINASE_ATP"/>
    <property type="match status" value="1"/>
</dbReference>